<gene>
    <name evidence="3" type="ORF">BDA96_01G148900</name>
</gene>
<feature type="compositionally biased region" description="Basic and acidic residues" evidence="1">
    <location>
        <begin position="316"/>
        <end position="328"/>
    </location>
</feature>
<feature type="compositionally biased region" description="Low complexity" evidence="1">
    <location>
        <begin position="228"/>
        <end position="243"/>
    </location>
</feature>
<dbReference type="Proteomes" id="UP000807115">
    <property type="component" value="Chromosome 1"/>
</dbReference>
<protein>
    <submittedName>
        <fullName evidence="3">Uncharacterized protein</fullName>
    </submittedName>
</protein>
<feature type="chain" id="PRO_5038055151" evidence="2">
    <location>
        <begin position="29"/>
        <end position="527"/>
    </location>
</feature>
<dbReference type="EMBL" id="CM027680">
    <property type="protein sequence ID" value="KAG0548229.1"/>
    <property type="molecule type" value="Genomic_DNA"/>
</dbReference>
<dbReference type="AlphaFoldDB" id="A0A921UX67"/>
<feature type="compositionally biased region" description="Basic residues" evidence="1">
    <location>
        <begin position="469"/>
        <end position="479"/>
    </location>
</feature>
<comment type="caution">
    <text evidence="3">The sequence shown here is derived from an EMBL/GenBank/DDBJ whole genome shotgun (WGS) entry which is preliminary data.</text>
</comment>
<reference evidence="3" key="2">
    <citation type="submission" date="2020-10" db="EMBL/GenBank/DDBJ databases">
        <authorList>
            <person name="Cooper E.A."/>
            <person name="Brenton Z.W."/>
            <person name="Flinn B.S."/>
            <person name="Jenkins J."/>
            <person name="Shu S."/>
            <person name="Flowers D."/>
            <person name="Luo F."/>
            <person name="Wang Y."/>
            <person name="Xia P."/>
            <person name="Barry K."/>
            <person name="Daum C."/>
            <person name="Lipzen A."/>
            <person name="Yoshinaga Y."/>
            <person name="Schmutz J."/>
            <person name="Saski C."/>
            <person name="Vermerris W."/>
            <person name="Kresovich S."/>
        </authorList>
    </citation>
    <scope>NUCLEOTIDE SEQUENCE</scope>
</reference>
<feature type="compositionally biased region" description="Basic residues" evidence="1">
    <location>
        <begin position="410"/>
        <end position="421"/>
    </location>
</feature>
<organism evidence="3 4">
    <name type="scientific">Sorghum bicolor</name>
    <name type="common">Sorghum</name>
    <name type="synonym">Sorghum vulgare</name>
    <dbReference type="NCBI Taxonomy" id="4558"/>
    <lineage>
        <taxon>Eukaryota</taxon>
        <taxon>Viridiplantae</taxon>
        <taxon>Streptophyta</taxon>
        <taxon>Embryophyta</taxon>
        <taxon>Tracheophyta</taxon>
        <taxon>Spermatophyta</taxon>
        <taxon>Magnoliopsida</taxon>
        <taxon>Liliopsida</taxon>
        <taxon>Poales</taxon>
        <taxon>Poaceae</taxon>
        <taxon>PACMAD clade</taxon>
        <taxon>Panicoideae</taxon>
        <taxon>Andropogonodae</taxon>
        <taxon>Andropogoneae</taxon>
        <taxon>Sorghinae</taxon>
        <taxon>Sorghum</taxon>
    </lineage>
</organism>
<keyword evidence="2" id="KW-0732">Signal</keyword>
<evidence type="ECO:0000256" key="2">
    <source>
        <dbReference type="SAM" id="SignalP"/>
    </source>
</evidence>
<accession>A0A921UX67</accession>
<feature type="region of interest" description="Disordered" evidence="1">
    <location>
        <begin position="469"/>
        <end position="492"/>
    </location>
</feature>
<feature type="compositionally biased region" description="Low complexity" evidence="1">
    <location>
        <begin position="256"/>
        <end position="279"/>
    </location>
</feature>
<feature type="compositionally biased region" description="Basic residues" evidence="1">
    <location>
        <begin position="128"/>
        <end position="142"/>
    </location>
</feature>
<proteinExistence type="predicted"/>
<reference evidence="3" key="1">
    <citation type="journal article" date="2019" name="BMC Genomics">
        <title>A new reference genome for Sorghum bicolor reveals high levels of sequence similarity between sweet and grain genotypes: implications for the genetics of sugar metabolism.</title>
        <authorList>
            <person name="Cooper E.A."/>
            <person name="Brenton Z.W."/>
            <person name="Flinn B.S."/>
            <person name="Jenkins J."/>
            <person name="Shu S."/>
            <person name="Flowers D."/>
            <person name="Luo F."/>
            <person name="Wang Y."/>
            <person name="Xia P."/>
            <person name="Barry K."/>
            <person name="Daum C."/>
            <person name="Lipzen A."/>
            <person name="Yoshinaga Y."/>
            <person name="Schmutz J."/>
            <person name="Saski C."/>
            <person name="Vermerris W."/>
            <person name="Kresovich S."/>
        </authorList>
    </citation>
    <scope>NUCLEOTIDE SEQUENCE</scope>
</reference>
<feature type="signal peptide" evidence="2">
    <location>
        <begin position="1"/>
        <end position="28"/>
    </location>
</feature>
<evidence type="ECO:0000256" key="1">
    <source>
        <dbReference type="SAM" id="MobiDB-lite"/>
    </source>
</evidence>
<sequence>MGMGAEARRKPAAAAALLPIWLICLVCASTISIASPEKCTESWRIGKEIQALPIRRKVLLQLDLFAPHCARTCRSSSGAVHRRQLRRGGGQPAVAGRDGEAAQVDVHLQGASLRRGRGADPCAGGVRHLGRRRRGERRHPLAGRRPGGGVAVAGGQRAAVRPGHHHLGRGRRQRGAGVRRRHAGRGAAPGHAEPPRRGPGRRGRRGGDPVLHRQHHGRDGAVGPALHGRVPPGRGAAAAADPGVPQPDRRALHDQPVPVVRVPVGPAPGDAGVLPVPAQRRPRRRRVQDQVHQHVRRAAGRRQVGAGARRVRERGHRGGRDGLADERRRRGARRHGGERQGVRVQPGGAPSVRRRHAADAGEVGGDVPVRALRRGPQAWPDVGALVRAVPHGPHHGVRRRAHLLLQRRGGGGRRRRRRKRGGAAQAGRRVVRGAGRRLGRGPAGGPGLRVLAAGRRLRRHPARRRVLRAQHGARARRVRHEPAVPGGRPAPVELRLPGVRHAHLREPKLRRLCVHRWRPIIHRARRC</sequence>
<feature type="compositionally biased region" description="Basic residues" evidence="1">
    <location>
        <begin position="162"/>
        <end position="184"/>
    </location>
</feature>
<feature type="region of interest" description="Disordered" evidence="1">
    <location>
        <begin position="407"/>
        <end position="427"/>
    </location>
</feature>
<feature type="region of interest" description="Disordered" evidence="1">
    <location>
        <begin position="115"/>
        <end position="360"/>
    </location>
</feature>
<evidence type="ECO:0000313" key="3">
    <source>
        <dbReference type="EMBL" id="KAG0548229.1"/>
    </source>
</evidence>
<evidence type="ECO:0000313" key="4">
    <source>
        <dbReference type="Proteomes" id="UP000807115"/>
    </source>
</evidence>
<name>A0A921UX67_SORBI</name>